<evidence type="ECO:0000313" key="2">
    <source>
        <dbReference type="Proteomes" id="UP001062846"/>
    </source>
</evidence>
<accession>A0ACC0MXU7</accession>
<gene>
    <name evidence="1" type="ORF">RHMOL_Rhmol07G0061900</name>
</gene>
<organism evidence="1 2">
    <name type="scientific">Rhododendron molle</name>
    <name type="common">Chinese azalea</name>
    <name type="synonym">Azalea mollis</name>
    <dbReference type="NCBI Taxonomy" id="49168"/>
    <lineage>
        <taxon>Eukaryota</taxon>
        <taxon>Viridiplantae</taxon>
        <taxon>Streptophyta</taxon>
        <taxon>Embryophyta</taxon>
        <taxon>Tracheophyta</taxon>
        <taxon>Spermatophyta</taxon>
        <taxon>Magnoliopsida</taxon>
        <taxon>eudicotyledons</taxon>
        <taxon>Gunneridae</taxon>
        <taxon>Pentapetalae</taxon>
        <taxon>asterids</taxon>
        <taxon>Ericales</taxon>
        <taxon>Ericaceae</taxon>
        <taxon>Ericoideae</taxon>
        <taxon>Rhodoreae</taxon>
        <taxon>Rhododendron</taxon>
    </lineage>
</organism>
<protein>
    <submittedName>
        <fullName evidence="1">Uncharacterized protein</fullName>
    </submittedName>
</protein>
<keyword evidence="2" id="KW-1185">Reference proteome</keyword>
<dbReference type="Proteomes" id="UP001062846">
    <property type="component" value="Chromosome 7"/>
</dbReference>
<proteinExistence type="predicted"/>
<comment type="caution">
    <text evidence="1">The sequence shown here is derived from an EMBL/GenBank/DDBJ whole genome shotgun (WGS) entry which is preliminary data.</text>
</comment>
<dbReference type="EMBL" id="CM046394">
    <property type="protein sequence ID" value="KAI8545745.1"/>
    <property type="molecule type" value="Genomic_DNA"/>
</dbReference>
<name>A0ACC0MXU7_RHOML</name>
<sequence>MSDVPLNALARGVQELQQHNDAMMAMLLEQQQRIEALQRKIQETQDRHYAQFLEDEEMLQDMDEDDEDMDEDTDEDTDEDDEDEEEEEDTPPPNPPQSPEPRVD</sequence>
<reference evidence="1" key="1">
    <citation type="submission" date="2022-02" db="EMBL/GenBank/DDBJ databases">
        <title>Plant Genome Project.</title>
        <authorList>
            <person name="Zhang R.-G."/>
        </authorList>
    </citation>
    <scope>NUCLEOTIDE SEQUENCE</scope>
    <source>
        <strain evidence="1">AT1</strain>
    </source>
</reference>
<evidence type="ECO:0000313" key="1">
    <source>
        <dbReference type="EMBL" id="KAI8545745.1"/>
    </source>
</evidence>